<feature type="compositionally biased region" description="Basic and acidic residues" evidence="1">
    <location>
        <begin position="109"/>
        <end position="118"/>
    </location>
</feature>
<feature type="compositionally biased region" description="Basic residues" evidence="1">
    <location>
        <begin position="1"/>
        <end position="10"/>
    </location>
</feature>
<feature type="compositionally biased region" description="Basic and acidic residues" evidence="1">
    <location>
        <begin position="180"/>
        <end position="193"/>
    </location>
</feature>
<evidence type="ECO:0000256" key="1">
    <source>
        <dbReference type="SAM" id="MobiDB-lite"/>
    </source>
</evidence>
<organism evidence="2">
    <name type="scientific">uncultured Mycobacteriales bacterium</name>
    <dbReference type="NCBI Taxonomy" id="581187"/>
    <lineage>
        <taxon>Bacteria</taxon>
        <taxon>Bacillati</taxon>
        <taxon>Actinomycetota</taxon>
        <taxon>Actinomycetes</taxon>
        <taxon>Mycobacteriales</taxon>
        <taxon>environmental samples</taxon>
    </lineage>
</organism>
<proteinExistence type="predicted"/>
<accession>A0A6J4IN91</accession>
<feature type="compositionally biased region" description="Basic residues" evidence="1">
    <location>
        <begin position="22"/>
        <end position="36"/>
    </location>
</feature>
<protein>
    <submittedName>
        <fullName evidence="2">Two-component transcriptional response regulator, LuxR family</fullName>
    </submittedName>
</protein>
<feature type="non-terminal residue" evidence="2">
    <location>
        <position position="1"/>
    </location>
</feature>
<dbReference type="AlphaFoldDB" id="A0A6J4IN91"/>
<gene>
    <name evidence="2" type="ORF">AVDCRST_MAG41-2209</name>
</gene>
<dbReference type="EMBL" id="CADCTP010000203">
    <property type="protein sequence ID" value="CAA9257110.1"/>
    <property type="molecule type" value="Genomic_DNA"/>
</dbReference>
<evidence type="ECO:0000313" key="2">
    <source>
        <dbReference type="EMBL" id="CAA9257110.1"/>
    </source>
</evidence>
<feature type="compositionally biased region" description="Basic residues" evidence="1">
    <location>
        <begin position="163"/>
        <end position="176"/>
    </location>
</feature>
<sequence length="224" mass="23989">DPGPHRHRRRPPDVPVRPAGRAGRRGRGRGGRRGRGRPGAPGRGQRDRAGRGPHRPGHADDGRGDRHRAAGRPAPADPGPRADHARGRRGTVRCVAGRRPGLPAQGGRSGRDRPGADRGRRRRGGVRRPDGPPHHQLHRQLAPRAVRHRVPRADRPGAAGPRAGRRRLRQPRHRPPARAVGEDRAQPRLDRAGEAGCAQPGGGGGQGQGRRPGAASGDHGRCRM</sequence>
<reference evidence="2" key="1">
    <citation type="submission" date="2020-02" db="EMBL/GenBank/DDBJ databases">
        <authorList>
            <person name="Meier V. D."/>
        </authorList>
    </citation>
    <scope>NUCLEOTIDE SEQUENCE</scope>
    <source>
        <strain evidence="2">AVDCRST_MAG41</strain>
    </source>
</reference>
<feature type="compositionally biased region" description="Basic and acidic residues" evidence="1">
    <location>
        <begin position="57"/>
        <end position="68"/>
    </location>
</feature>
<feature type="non-terminal residue" evidence="2">
    <location>
        <position position="224"/>
    </location>
</feature>
<feature type="compositionally biased region" description="Gly residues" evidence="1">
    <location>
        <begin position="199"/>
        <end position="210"/>
    </location>
</feature>
<feature type="region of interest" description="Disordered" evidence="1">
    <location>
        <begin position="1"/>
        <end position="224"/>
    </location>
</feature>
<name>A0A6J4IN91_9ACTN</name>